<organism evidence="1 2">
    <name type="scientific">Hyalomma asiaticum</name>
    <name type="common">Tick</name>
    <dbReference type="NCBI Taxonomy" id="266040"/>
    <lineage>
        <taxon>Eukaryota</taxon>
        <taxon>Metazoa</taxon>
        <taxon>Ecdysozoa</taxon>
        <taxon>Arthropoda</taxon>
        <taxon>Chelicerata</taxon>
        <taxon>Arachnida</taxon>
        <taxon>Acari</taxon>
        <taxon>Parasitiformes</taxon>
        <taxon>Ixodida</taxon>
        <taxon>Ixodoidea</taxon>
        <taxon>Ixodidae</taxon>
        <taxon>Hyalomminae</taxon>
        <taxon>Hyalomma</taxon>
    </lineage>
</organism>
<proteinExistence type="predicted"/>
<comment type="caution">
    <text evidence="1">The sequence shown here is derived from an EMBL/GenBank/DDBJ whole genome shotgun (WGS) entry which is preliminary data.</text>
</comment>
<keyword evidence="2" id="KW-1185">Reference proteome</keyword>
<evidence type="ECO:0000313" key="1">
    <source>
        <dbReference type="EMBL" id="KAH6940133.1"/>
    </source>
</evidence>
<sequence length="303" mass="33934">MEKIKAKRTVRRRQNTVIINEATAALETADAEELAAILHRLEISNGELRKLNEEMEVHIAADAFEDEYTEVTQYDDRAHRIIGLLQARIAAARLLLPSPQANSMRRLEAARGPSPKHRCHRATIASSKPGLELLWRRPTGEGIIERLQRRARARTPDQRRRRLAKEANTASRRRTATAAPPAERLVEAGGSERRHGSRDPQSQREVGERARNSNNDARMQRGARRRALWQSDPLGRHAGPRLRLVTRSWFGPRNATTRRGGRGQQSFVLAGAATQPSEAFASLTTDATGPAVARRARKSRGFL</sequence>
<dbReference type="EMBL" id="CM023482">
    <property type="protein sequence ID" value="KAH6940133.1"/>
    <property type="molecule type" value="Genomic_DNA"/>
</dbReference>
<protein>
    <submittedName>
        <fullName evidence="1">Uncharacterized protein</fullName>
    </submittedName>
</protein>
<accession>A0ACB7SZL6</accession>
<reference evidence="1" key="1">
    <citation type="submission" date="2020-05" db="EMBL/GenBank/DDBJ databases">
        <title>Large-scale comparative analyses of tick genomes elucidate their genetic diversity and vector capacities.</title>
        <authorList>
            <person name="Jia N."/>
            <person name="Wang J."/>
            <person name="Shi W."/>
            <person name="Du L."/>
            <person name="Sun Y."/>
            <person name="Zhan W."/>
            <person name="Jiang J."/>
            <person name="Wang Q."/>
            <person name="Zhang B."/>
            <person name="Ji P."/>
            <person name="Sakyi L.B."/>
            <person name="Cui X."/>
            <person name="Yuan T."/>
            <person name="Jiang B."/>
            <person name="Yang W."/>
            <person name="Lam T.T.-Y."/>
            <person name="Chang Q."/>
            <person name="Ding S."/>
            <person name="Wang X."/>
            <person name="Zhu J."/>
            <person name="Ruan X."/>
            <person name="Zhao L."/>
            <person name="Wei J."/>
            <person name="Que T."/>
            <person name="Du C."/>
            <person name="Cheng J."/>
            <person name="Dai P."/>
            <person name="Han X."/>
            <person name="Huang E."/>
            <person name="Gao Y."/>
            <person name="Liu J."/>
            <person name="Shao H."/>
            <person name="Ye R."/>
            <person name="Li L."/>
            <person name="Wei W."/>
            <person name="Wang X."/>
            <person name="Wang C."/>
            <person name="Yang T."/>
            <person name="Huo Q."/>
            <person name="Li W."/>
            <person name="Guo W."/>
            <person name="Chen H."/>
            <person name="Zhou L."/>
            <person name="Ni X."/>
            <person name="Tian J."/>
            <person name="Zhou Y."/>
            <person name="Sheng Y."/>
            <person name="Liu T."/>
            <person name="Pan Y."/>
            <person name="Xia L."/>
            <person name="Li J."/>
            <person name="Zhao F."/>
            <person name="Cao W."/>
        </authorList>
    </citation>
    <scope>NUCLEOTIDE SEQUENCE</scope>
    <source>
        <strain evidence="1">Hyas-2018</strain>
    </source>
</reference>
<evidence type="ECO:0000313" key="2">
    <source>
        <dbReference type="Proteomes" id="UP000821845"/>
    </source>
</evidence>
<dbReference type="Proteomes" id="UP000821845">
    <property type="component" value="Chromosome 2"/>
</dbReference>
<name>A0ACB7SZL6_HYAAI</name>
<gene>
    <name evidence="1" type="ORF">HPB50_025362</name>
</gene>